<evidence type="ECO:0000313" key="10">
    <source>
        <dbReference type="Proteomes" id="UP000008495"/>
    </source>
</evidence>
<dbReference type="PANTHER" id="PTHR34583">
    <property type="entry name" value="ANTIPORTER SUBUNIT MNHC2-RELATED"/>
    <property type="match status" value="1"/>
</dbReference>
<accession>K6UND8</accession>
<organism evidence="9 10">
    <name type="scientific">Austwickia chelonae NBRC 105200</name>
    <dbReference type="NCBI Taxonomy" id="1184607"/>
    <lineage>
        <taxon>Bacteria</taxon>
        <taxon>Bacillati</taxon>
        <taxon>Actinomycetota</taxon>
        <taxon>Actinomycetes</taxon>
        <taxon>Micrococcales</taxon>
        <taxon>Dermatophilaceae</taxon>
        <taxon>Austwickia</taxon>
    </lineage>
</organism>
<dbReference type="eggNOG" id="COG1006">
    <property type="taxonomic scope" value="Bacteria"/>
</dbReference>
<keyword evidence="6 8" id="KW-0472">Membrane</keyword>
<feature type="transmembrane region" description="Helical" evidence="8">
    <location>
        <begin position="6"/>
        <end position="24"/>
    </location>
</feature>
<comment type="subcellular location">
    <subcellularLocation>
        <location evidence="1">Cell membrane</location>
        <topology evidence="1">Multi-pass membrane protein</topology>
    </subcellularLocation>
</comment>
<dbReference type="InterPro" id="IPR039428">
    <property type="entry name" value="NUOK/Mnh_C1-like"/>
</dbReference>
<dbReference type="InterPro" id="IPR050601">
    <property type="entry name" value="CPA3_antiporter_subunitC"/>
</dbReference>
<dbReference type="AlphaFoldDB" id="K6UND8"/>
<reference evidence="9 10" key="1">
    <citation type="submission" date="2012-08" db="EMBL/GenBank/DDBJ databases">
        <title>Whole genome shotgun sequence of Austwickia chelonae NBRC 105200.</title>
        <authorList>
            <person name="Yoshida I."/>
            <person name="Hosoyama A."/>
            <person name="Tsuchikane K."/>
            <person name="Katsumata H."/>
            <person name="Ando Y."/>
            <person name="Ohji S."/>
            <person name="Hamada M."/>
            <person name="Tamura T."/>
            <person name="Yamazoe A."/>
            <person name="Yamazaki S."/>
            <person name="Fujita N."/>
        </authorList>
    </citation>
    <scope>NUCLEOTIDE SEQUENCE [LARGE SCALE GENOMIC DNA]</scope>
    <source>
        <strain evidence="9 10">NBRC 105200</strain>
    </source>
</reference>
<evidence type="ECO:0000256" key="7">
    <source>
        <dbReference type="SAM" id="MobiDB-lite"/>
    </source>
</evidence>
<feature type="compositionally biased region" description="Acidic residues" evidence="7">
    <location>
        <begin position="122"/>
        <end position="141"/>
    </location>
</feature>
<evidence type="ECO:0000256" key="1">
    <source>
        <dbReference type="ARBA" id="ARBA00004651"/>
    </source>
</evidence>
<keyword evidence="4 8" id="KW-0812">Transmembrane</keyword>
<evidence type="ECO:0000256" key="8">
    <source>
        <dbReference type="SAM" id="Phobius"/>
    </source>
</evidence>
<feature type="region of interest" description="Disordered" evidence="7">
    <location>
        <begin position="116"/>
        <end position="163"/>
    </location>
</feature>
<proteinExistence type="inferred from homology"/>
<dbReference type="EMBL" id="BAGZ01000017">
    <property type="protein sequence ID" value="GAB78896.1"/>
    <property type="molecule type" value="Genomic_DNA"/>
</dbReference>
<evidence type="ECO:0000256" key="6">
    <source>
        <dbReference type="ARBA" id="ARBA00023136"/>
    </source>
</evidence>
<feature type="transmembrane region" description="Helical" evidence="8">
    <location>
        <begin position="73"/>
        <end position="93"/>
    </location>
</feature>
<dbReference type="RefSeq" id="WP_006503653.1">
    <property type="nucleotide sequence ID" value="NZ_BAGZ01000017.1"/>
</dbReference>
<dbReference type="NCBIfam" id="NF005929">
    <property type="entry name" value="PRK07946.1"/>
    <property type="match status" value="1"/>
</dbReference>
<keyword evidence="10" id="KW-1185">Reference proteome</keyword>
<evidence type="ECO:0000256" key="5">
    <source>
        <dbReference type="ARBA" id="ARBA00022989"/>
    </source>
</evidence>
<dbReference type="GO" id="GO:0005886">
    <property type="term" value="C:plasma membrane"/>
    <property type="evidence" value="ECO:0007669"/>
    <property type="project" value="UniProtKB-SubCell"/>
</dbReference>
<evidence type="ECO:0000256" key="2">
    <source>
        <dbReference type="ARBA" id="ARBA00010388"/>
    </source>
</evidence>
<protein>
    <submittedName>
        <fullName evidence="9">Na(+)/H(+) antiporter subunit C</fullName>
    </submittedName>
</protein>
<dbReference type="Gene3D" id="1.10.287.3510">
    <property type="match status" value="1"/>
</dbReference>
<dbReference type="OrthoDB" id="9799219at2"/>
<dbReference type="PANTHER" id="PTHR34583:SF2">
    <property type="entry name" value="ANTIPORTER SUBUNIT MNHC2-RELATED"/>
    <property type="match status" value="1"/>
</dbReference>
<gene>
    <name evidence="9" type="primary">mrpC</name>
    <name evidence="9" type="ORF">AUCHE_17_01080</name>
</gene>
<keyword evidence="3" id="KW-1003">Cell membrane</keyword>
<comment type="caution">
    <text evidence="9">The sequence shown here is derived from an EMBL/GenBank/DDBJ whole genome shotgun (WGS) entry which is preliminary data.</text>
</comment>
<dbReference type="STRING" id="100225.SAMN05421595_0107"/>
<evidence type="ECO:0000256" key="3">
    <source>
        <dbReference type="ARBA" id="ARBA00022475"/>
    </source>
</evidence>
<dbReference type="Proteomes" id="UP000008495">
    <property type="component" value="Unassembled WGS sequence"/>
</dbReference>
<feature type="transmembrane region" description="Helical" evidence="8">
    <location>
        <begin position="31"/>
        <end position="53"/>
    </location>
</feature>
<keyword evidence="5 8" id="KW-1133">Transmembrane helix</keyword>
<comment type="similarity">
    <text evidence="2">Belongs to the CPA3 antiporters (TC 2.A.63) subunit C family.</text>
</comment>
<evidence type="ECO:0000256" key="4">
    <source>
        <dbReference type="ARBA" id="ARBA00022692"/>
    </source>
</evidence>
<dbReference type="Pfam" id="PF00420">
    <property type="entry name" value="Oxidored_q2"/>
    <property type="match status" value="1"/>
</dbReference>
<evidence type="ECO:0000313" key="9">
    <source>
        <dbReference type="EMBL" id="GAB78896.1"/>
    </source>
</evidence>
<name>K6UND8_9MICO</name>
<sequence>MTANLTLAVLTGVLVGCGVSLVMARGIVRSFLGILLMGNGVNLLFLIASGRAGRAPIVGTTGPEKMSDPLPQAMVLTAIVITLALTGFVLALAHRSWQLARSDVIVDDTEDARIHAKAAENDMSDSEFAADEETDPAEDPDPGGHRRRGVATRPEPPREEGPR</sequence>